<comment type="caution">
    <text evidence="9">The sequence shown here is derived from an EMBL/GenBank/DDBJ whole genome shotgun (WGS) entry which is preliminary data.</text>
</comment>
<feature type="domain" description="ABC3 transporter permease C-terminal" evidence="7">
    <location>
        <begin position="295"/>
        <end position="412"/>
    </location>
</feature>
<dbReference type="Proteomes" id="UP000233618">
    <property type="component" value="Unassembled WGS sequence"/>
</dbReference>
<feature type="transmembrane region" description="Helical" evidence="6">
    <location>
        <begin position="686"/>
        <end position="708"/>
    </location>
</feature>
<feature type="transmembrane region" description="Helical" evidence="6">
    <location>
        <begin position="773"/>
        <end position="795"/>
    </location>
</feature>
<evidence type="ECO:0000256" key="3">
    <source>
        <dbReference type="ARBA" id="ARBA00022692"/>
    </source>
</evidence>
<feature type="transmembrane region" description="Helical" evidence="6">
    <location>
        <begin position="289"/>
        <end position="309"/>
    </location>
</feature>
<dbReference type="Pfam" id="PF12704">
    <property type="entry name" value="MacB_PCD"/>
    <property type="match status" value="1"/>
</dbReference>
<feature type="transmembrane region" description="Helical" evidence="6">
    <location>
        <begin position="385"/>
        <end position="407"/>
    </location>
</feature>
<feature type="domain" description="MacB-like periplasmic core" evidence="8">
    <location>
        <begin position="20"/>
        <end position="242"/>
    </location>
</feature>
<dbReference type="InterPro" id="IPR025857">
    <property type="entry name" value="MacB_PCD"/>
</dbReference>
<evidence type="ECO:0000259" key="8">
    <source>
        <dbReference type="Pfam" id="PF12704"/>
    </source>
</evidence>
<keyword evidence="10" id="KW-1185">Reference proteome</keyword>
<dbReference type="InterPro" id="IPR003838">
    <property type="entry name" value="ABC3_permease_C"/>
</dbReference>
<feature type="transmembrane region" description="Helical" evidence="6">
    <location>
        <begin position="21"/>
        <end position="41"/>
    </location>
</feature>
<dbReference type="PANTHER" id="PTHR30572:SF18">
    <property type="entry name" value="ABC-TYPE MACROLIDE FAMILY EXPORT SYSTEM PERMEASE COMPONENT 2"/>
    <property type="match status" value="1"/>
</dbReference>
<evidence type="ECO:0000313" key="9">
    <source>
        <dbReference type="EMBL" id="PKQ68201.1"/>
    </source>
</evidence>
<dbReference type="PANTHER" id="PTHR30572">
    <property type="entry name" value="MEMBRANE COMPONENT OF TRANSPORTER-RELATED"/>
    <property type="match status" value="1"/>
</dbReference>
<name>A0A2N3ID10_9BACT</name>
<dbReference type="InterPro" id="IPR050250">
    <property type="entry name" value="Macrolide_Exporter_MacB"/>
</dbReference>
<dbReference type="RefSeq" id="WP_101308836.1">
    <property type="nucleotide sequence ID" value="NZ_CAXXEE010000003.1"/>
</dbReference>
<evidence type="ECO:0000256" key="5">
    <source>
        <dbReference type="ARBA" id="ARBA00023136"/>
    </source>
</evidence>
<dbReference type="EMBL" id="MVDE01000005">
    <property type="protein sequence ID" value="PKQ68201.1"/>
    <property type="molecule type" value="Genomic_DNA"/>
</dbReference>
<comment type="subcellular location">
    <subcellularLocation>
        <location evidence="1">Cell membrane</location>
        <topology evidence="1">Multi-pass membrane protein</topology>
    </subcellularLocation>
</comment>
<evidence type="ECO:0000256" key="2">
    <source>
        <dbReference type="ARBA" id="ARBA00022475"/>
    </source>
</evidence>
<feature type="transmembrane region" description="Helical" evidence="6">
    <location>
        <begin position="428"/>
        <end position="457"/>
    </location>
</feature>
<keyword evidence="3 6" id="KW-0812">Transmembrane</keyword>
<evidence type="ECO:0000256" key="1">
    <source>
        <dbReference type="ARBA" id="ARBA00004651"/>
    </source>
</evidence>
<evidence type="ECO:0008006" key="11">
    <source>
        <dbReference type="Google" id="ProtNLM"/>
    </source>
</evidence>
<organism evidence="9 10">
    <name type="scientific">Labilibaculum manganireducens</name>
    <dbReference type="NCBI Taxonomy" id="1940525"/>
    <lineage>
        <taxon>Bacteria</taxon>
        <taxon>Pseudomonadati</taxon>
        <taxon>Bacteroidota</taxon>
        <taxon>Bacteroidia</taxon>
        <taxon>Marinilabiliales</taxon>
        <taxon>Marinifilaceae</taxon>
        <taxon>Labilibaculum</taxon>
    </lineage>
</organism>
<dbReference type="Pfam" id="PF02687">
    <property type="entry name" value="FtsX"/>
    <property type="match status" value="2"/>
</dbReference>
<evidence type="ECO:0000256" key="6">
    <source>
        <dbReference type="SAM" id="Phobius"/>
    </source>
</evidence>
<gene>
    <name evidence="9" type="ORF">BZG01_05535</name>
</gene>
<reference evidence="9 10" key="1">
    <citation type="journal article" date="2017" name="Front. Microbiol.">
        <title>Labilibaculum manganireducens gen. nov., sp. nov. and Labilibaculum filiforme sp. nov., Novel Bacteroidetes Isolated from Subsurface Sediments of the Baltic Sea.</title>
        <authorList>
            <person name="Vandieken V."/>
            <person name="Marshall I.P."/>
            <person name="Niemann H."/>
            <person name="Engelen B."/>
            <person name="Cypionka H."/>
        </authorList>
    </citation>
    <scope>NUCLEOTIDE SEQUENCE [LARGE SCALE GENOMIC DNA]</scope>
    <source>
        <strain evidence="9 10">59.10-2M</strain>
    </source>
</reference>
<evidence type="ECO:0000259" key="7">
    <source>
        <dbReference type="Pfam" id="PF02687"/>
    </source>
</evidence>
<accession>A0A2N3ID10</accession>
<keyword evidence="4 6" id="KW-1133">Transmembrane helix</keyword>
<protein>
    <recommendedName>
        <fullName evidence="11">ABC transporter permease</fullName>
    </recommendedName>
</protein>
<feature type="transmembrane region" description="Helical" evidence="6">
    <location>
        <begin position="741"/>
        <end position="761"/>
    </location>
</feature>
<sequence length="812" mass="92186">MFKNFFITLFRNFSRNKFYTTINIVGLSVGLICTILILLFVQDELSYDKYNVNHERIIRLGSDFTLSGKRDRVATSPLPFGPTFAEEFPEVEQFVRFQGSGRQQFKYDDKEFYEEHIAFADSSVFTIFSFPLLKGDPQKALTQPYSIVLNETLAKKYFNGEDPIGKILLVGENTAYTVSGVMKDLPSNSHFKYNAFYSMKTLESIRGAEQFNSQQPISFWSFNNYTFLLLKENSEADAILEKFPAYYEKYMKELGDQLGVSYKLIIQHLEDIHLRSQLQWDAPTGNIKYIYILTAIAIFILSIASINYMNMATARSSKRAKEVGIRKVVGAQRDNIIRQFMMESISLTVFALIIALICVELLLPLFNQLVNKDLTLSILDTPEVILFNVILAVLLGLISGSYPALYLSSIQPVFILKGRNGKGGANGFLRKLLVISQFTVSAMMISGTIIVASQFLYMNSMDVGFNKKDIVVSVIRDSVLRTRIDALKMELKKNPNIKAVATSSSLIGFGGSKTVHLYESDEGMQQYALNFNVIDFDYIDLMEMNILKGRNFNREIPSDTINAFIVNESAAIKFNWGENALGKKLQVGVEIEGVEDGGEVQLGEVIGVIRDFNYQPLKDLIEPMNLIVSENPDYRRNLHVKINSENKKETLLYIQKVWNEFCPNMSFGYSFLDDRMKENYEPEERLTWIFSIFSLISILIASMGLFGLSSFMAEQRTKELGIRKVLGASVAKLVYLLTREFIRLIVIANIVAVPISYWALSAWLSDFPYHISIGIWIFVVTLIVSLVIGLFTVAWQSYRAASSDPIKAIKYE</sequence>
<dbReference type="GO" id="GO:0022857">
    <property type="term" value="F:transmembrane transporter activity"/>
    <property type="evidence" value="ECO:0007669"/>
    <property type="project" value="TreeGrafter"/>
</dbReference>
<evidence type="ECO:0000256" key="4">
    <source>
        <dbReference type="ARBA" id="ARBA00022989"/>
    </source>
</evidence>
<feature type="transmembrane region" description="Helical" evidence="6">
    <location>
        <begin position="345"/>
        <end position="365"/>
    </location>
</feature>
<evidence type="ECO:0000313" key="10">
    <source>
        <dbReference type="Proteomes" id="UP000233618"/>
    </source>
</evidence>
<proteinExistence type="predicted"/>
<dbReference type="AlphaFoldDB" id="A0A2N3ID10"/>
<feature type="domain" description="ABC3 transporter permease C-terminal" evidence="7">
    <location>
        <begin position="692"/>
        <end position="805"/>
    </location>
</feature>
<keyword evidence="5 6" id="KW-0472">Membrane</keyword>
<dbReference type="GO" id="GO:0005886">
    <property type="term" value="C:plasma membrane"/>
    <property type="evidence" value="ECO:0007669"/>
    <property type="project" value="UniProtKB-SubCell"/>
</dbReference>
<keyword evidence="2" id="KW-1003">Cell membrane</keyword>